<dbReference type="GO" id="GO:0008726">
    <property type="term" value="F:alkanesulfonate monooxygenase activity"/>
    <property type="evidence" value="ECO:0007669"/>
    <property type="project" value="TreeGrafter"/>
</dbReference>
<dbReference type="InterPro" id="IPR019952">
    <property type="entry name" value="F420_OxRdatse_Rv1855c_pred"/>
</dbReference>
<gene>
    <name evidence="6" type="ORF">LCGC14_1016830</name>
</gene>
<evidence type="ECO:0000256" key="1">
    <source>
        <dbReference type="ARBA" id="ARBA00022630"/>
    </source>
</evidence>
<organism evidence="6">
    <name type="scientific">marine sediment metagenome</name>
    <dbReference type="NCBI Taxonomy" id="412755"/>
    <lineage>
        <taxon>unclassified sequences</taxon>
        <taxon>metagenomes</taxon>
        <taxon>ecological metagenomes</taxon>
    </lineage>
</organism>
<accession>A0A0F9MYK0</accession>
<dbReference type="SUPFAM" id="SSF51679">
    <property type="entry name" value="Bacterial luciferase-like"/>
    <property type="match status" value="1"/>
</dbReference>
<dbReference type="AlphaFoldDB" id="A0A0F9MYK0"/>
<evidence type="ECO:0000259" key="5">
    <source>
        <dbReference type="Pfam" id="PF00296"/>
    </source>
</evidence>
<reference evidence="6" key="1">
    <citation type="journal article" date="2015" name="Nature">
        <title>Complex archaea that bridge the gap between prokaryotes and eukaryotes.</title>
        <authorList>
            <person name="Spang A."/>
            <person name="Saw J.H."/>
            <person name="Jorgensen S.L."/>
            <person name="Zaremba-Niedzwiedzka K."/>
            <person name="Martijn J."/>
            <person name="Lind A.E."/>
            <person name="van Eijk R."/>
            <person name="Schleper C."/>
            <person name="Guy L."/>
            <person name="Ettema T.J."/>
        </authorList>
    </citation>
    <scope>NUCLEOTIDE SEQUENCE</scope>
</reference>
<keyword evidence="3" id="KW-0560">Oxidoreductase</keyword>
<dbReference type="PANTHER" id="PTHR42847">
    <property type="entry name" value="ALKANESULFONATE MONOOXYGENASE"/>
    <property type="match status" value="1"/>
</dbReference>
<evidence type="ECO:0000313" key="6">
    <source>
        <dbReference type="EMBL" id="KKN12400.1"/>
    </source>
</evidence>
<comment type="caution">
    <text evidence="6">The sequence shown here is derived from an EMBL/GenBank/DDBJ whole genome shotgun (WGS) entry which is preliminary data.</text>
</comment>
<dbReference type="Gene3D" id="3.20.20.30">
    <property type="entry name" value="Luciferase-like domain"/>
    <property type="match status" value="1"/>
</dbReference>
<keyword evidence="2" id="KW-0288">FMN</keyword>
<name>A0A0F9MYK0_9ZZZZ</name>
<dbReference type="NCBIfam" id="TIGR03560">
    <property type="entry name" value="F420_Rv1855c"/>
    <property type="match status" value="1"/>
</dbReference>
<evidence type="ECO:0000256" key="4">
    <source>
        <dbReference type="ARBA" id="ARBA00023033"/>
    </source>
</evidence>
<evidence type="ECO:0000256" key="2">
    <source>
        <dbReference type="ARBA" id="ARBA00022643"/>
    </source>
</evidence>
<dbReference type="GO" id="GO:0046306">
    <property type="term" value="P:alkanesulfonate catabolic process"/>
    <property type="evidence" value="ECO:0007669"/>
    <property type="project" value="TreeGrafter"/>
</dbReference>
<dbReference type="InterPro" id="IPR050172">
    <property type="entry name" value="SsuD_RutA_monooxygenase"/>
</dbReference>
<proteinExistence type="predicted"/>
<protein>
    <recommendedName>
        <fullName evidence="5">Luciferase-like domain-containing protein</fullName>
    </recommendedName>
</protein>
<dbReference type="Pfam" id="PF00296">
    <property type="entry name" value="Bac_luciferase"/>
    <property type="match status" value="1"/>
</dbReference>
<dbReference type="InterPro" id="IPR011251">
    <property type="entry name" value="Luciferase-like_dom"/>
</dbReference>
<keyword evidence="1" id="KW-0285">Flavoprotein</keyword>
<evidence type="ECO:0000256" key="3">
    <source>
        <dbReference type="ARBA" id="ARBA00023002"/>
    </source>
</evidence>
<dbReference type="InterPro" id="IPR036661">
    <property type="entry name" value="Luciferase-like_sf"/>
</dbReference>
<dbReference type="EMBL" id="LAZR01004036">
    <property type="protein sequence ID" value="KKN12400.1"/>
    <property type="molecule type" value="Genomic_DNA"/>
</dbReference>
<feature type="domain" description="Luciferase-like" evidence="5">
    <location>
        <begin position="13"/>
        <end position="246"/>
    </location>
</feature>
<dbReference type="PANTHER" id="PTHR42847:SF8">
    <property type="entry name" value="CONSERVED PROTEIN"/>
    <property type="match status" value="1"/>
</dbReference>
<keyword evidence="4" id="KW-0503">Monooxygenase</keyword>
<sequence length="304" mass="34815">MQFGAQLLNYFTTWESILPTIKTVESGHWHSLWVSDHFLPPVPGENLEHREALESWSLITAAATVTKRLRLGVLVSGNIYRNPALLAKMAVTVDQISNGRLILGIGAGWFKQEHEAFGWKFPSVKERCDRLEEAVELIKMLFIVDGPVDYNGQYYKLKNAYFSPPCTQKPHIPIMVGGNGEKRTLRTLARFGDMCNLDFNHPGSPEIFKHKMEVIERHCEEFGRDPNEIKKTLHIPIHLENDEKRAAIFRKKRGEWTLTGSASFIINRIQEYLDVGVEEFMFGSVPSKVELYERLNNEILSAFI</sequence>